<dbReference type="InterPro" id="IPR002052">
    <property type="entry name" value="DNA_methylase_N6_adenine_CS"/>
</dbReference>
<dbReference type="PROSITE" id="PS00092">
    <property type="entry name" value="N6_MTASE"/>
    <property type="match status" value="1"/>
</dbReference>
<dbReference type="Gene3D" id="3.40.50.150">
    <property type="entry name" value="Vaccinia Virus protein VP39"/>
    <property type="match status" value="1"/>
</dbReference>
<evidence type="ECO:0000256" key="4">
    <source>
        <dbReference type="ARBA" id="ARBA00022679"/>
    </source>
</evidence>
<reference evidence="18 19" key="1">
    <citation type="journal article" date="2013" name="Nature">
        <title>Insights into bilaterian evolution from three spiralian genomes.</title>
        <authorList>
            <person name="Simakov O."/>
            <person name="Marletaz F."/>
            <person name="Cho S.J."/>
            <person name="Edsinger-Gonzales E."/>
            <person name="Havlak P."/>
            <person name="Hellsten U."/>
            <person name="Kuo D.H."/>
            <person name="Larsson T."/>
            <person name="Lv J."/>
            <person name="Arendt D."/>
            <person name="Savage R."/>
            <person name="Osoegawa K."/>
            <person name="de Jong P."/>
            <person name="Grimwood J."/>
            <person name="Chapman J.A."/>
            <person name="Shapiro H."/>
            <person name="Aerts A."/>
            <person name="Otillar R.P."/>
            <person name="Terry A.Y."/>
            <person name="Boore J.L."/>
            <person name="Grigoriev I.V."/>
            <person name="Lindberg D.R."/>
            <person name="Seaver E.C."/>
            <person name="Weisblat D.A."/>
            <person name="Putnam N.H."/>
            <person name="Rokhsar D.S."/>
        </authorList>
    </citation>
    <scope>NUCLEOTIDE SEQUENCE [LARGE SCALE GENOMIC DNA]</scope>
</reference>
<keyword evidence="19" id="KW-1185">Reference proteome</keyword>
<keyword evidence="3" id="KW-0489">Methyltransferase</keyword>
<evidence type="ECO:0000259" key="17">
    <source>
        <dbReference type="Pfam" id="PF05175"/>
    </source>
</evidence>
<evidence type="ECO:0000256" key="9">
    <source>
        <dbReference type="ARBA" id="ARBA00053180"/>
    </source>
</evidence>
<comment type="function">
    <text evidence="9">Methyltransferase that can methylate proteins and, to a lower extent, arsenic. Catalytic subunit of a heterodimer with TRMT112, which monomethylates 'Lys-12' of histone H4 (H4K12me1), a modification present at the promoters of numerous genes encoding cell cycle regulators. Catalytic subunit of a heterodimer with TRMT112, which catalyzes N5-methylation of Glu residue of proteins with a Gly-Gln-Xaa-Xaa-Xaa-Arg motif. Methylates ETF1 on 'Gln-185'; ETF1 needs to be complexed to ERF3 in its GTP-bound form to be efficiently methylated. May also play a role in the modulation of arsenic-induced toxicity by mediating the conversion of monomethylarsonous acid (3+) into the less toxic dimethylarsonic acid. It however only plays a limited role in arsenic metabolism compared with AS3MT.</text>
</comment>
<keyword evidence="4" id="KW-0808">Transferase</keyword>
<dbReference type="EMBL" id="KB201847">
    <property type="protein sequence ID" value="ESO94156.1"/>
    <property type="molecule type" value="Genomic_DNA"/>
</dbReference>
<evidence type="ECO:0000256" key="16">
    <source>
        <dbReference type="ARBA" id="ARBA00093667"/>
    </source>
</evidence>
<comment type="catalytic activity">
    <reaction evidence="7">
        <text>L-lysyl-[histone] + S-adenosyl-L-methionine = N(6)-methyl-L-lysyl-[histone] + S-adenosyl-L-homocysteine + H(+)</text>
        <dbReference type="Rhea" id="RHEA:10024"/>
        <dbReference type="Rhea" id="RHEA-COMP:9845"/>
        <dbReference type="Rhea" id="RHEA-COMP:9846"/>
        <dbReference type="ChEBI" id="CHEBI:15378"/>
        <dbReference type="ChEBI" id="CHEBI:29969"/>
        <dbReference type="ChEBI" id="CHEBI:57856"/>
        <dbReference type="ChEBI" id="CHEBI:59789"/>
        <dbReference type="ChEBI" id="CHEBI:61929"/>
    </reaction>
    <physiologicalReaction direction="left-to-right" evidence="7">
        <dbReference type="Rhea" id="RHEA:10025"/>
    </physiologicalReaction>
</comment>
<dbReference type="InterPro" id="IPR052190">
    <property type="entry name" value="Euk-Arch_PrmC-MTase"/>
</dbReference>
<comment type="catalytic activity">
    <reaction evidence="8">
        <text>methylarsonous acid + S-adenosyl-L-methionine = dimethylarsinate + S-adenosyl-L-homocysteine + 2 H(+)</text>
        <dbReference type="Rhea" id="RHEA:11684"/>
        <dbReference type="ChEBI" id="CHEBI:15378"/>
        <dbReference type="ChEBI" id="CHEBI:16223"/>
        <dbReference type="ChEBI" id="CHEBI:17826"/>
        <dbReference type="ChEBI" id="CHEBI:57856"/>
        <dbReference type="ChEBI" id="CHEBI:59789"/>
    </reaction>
</comment>
<dbReference type="CTD" id="20231670"/>
<dbReference type="KEGG" id="lgi:LOTGIDRAFT_118872"/>
<sequence>MKKSKFPTPDISHLKSGDFEKIYEPAEDTFLLLDSLEKDIDFLNNLRPSICVEIGCGSGVCLTFLAQILNIPAYFISTDINPAAVELTGLTAQQNGVNIQTILCDLVSGIEDRLEHQVDTLLFNPPYVVTPSSEVGTPDISASWAGGVKGREVTDRLLPKIEKLLSDNGIFYLVIIKENNQDEIHDLVGREKFDCETVLSRRSGPEFLSVLRFTRKIT</sequence>
<gene>
    <name evidence="18" type="ORF">LOTGIDRAFT_118872</name>
</gene>
<evidence type="ECO:0000256" key="15">
    <source>
        <dbReference type="ARBA" id="ARBA00093624"/>
    </source>
</evidence>
<evidence type="ECO:0000313" key="18">
    <source>
        <dbReference type="EMBL" id="ESO94156.1"/>
    </source>
</evidence>
<accession>V4AKQ7</accession>
<dbReference type="PANTHER" id="PTHR45875:SF1">
    <property type="entry name" value="METHYLTRANSFERASE N6AMT1"/>
    <property type="match status" value="1"/>
</dbReference>
<dbReference type="GO" id="GO:0036009">
    <property type="term" value="F:protein-glutamine N-methyltransferase activity"/>
    <property type="evidence" value="ECO:0007669"/>
    <property type="project" value="UniProtKB-ARBA"/>
</dbReference>
<evidence type="ECO:0000313" key="19">
    <source>
        <dbReference type="Proteomes" id="UP000030746"/>
    </source>
</evidence>
<dbReference type="InterPro" id="IPR007848">
    <property type="entry name" value="Small_mtfrase_dom"/>
</dbReference>
<dbReference type="STRING" id="225164.V4AKQ7"/>
<dbReference type="InterPro" id="IPR004557">
    <property type="entry name" value="PrmC-related"/>
</dbReference>
<evidence type="ECO:0000256" key="2">
    <source>
        <dbReference type="ARBA" id="ARBA00006149"/>
    </source>
</evidence>
<dbReference type="OMA" id="EWDDWME"/>
<evidence type="ECO:0000256" key="13">
    <source>
        <dbReference type="ARBA" id="ARBA00080992"/>
    </source>
</evidence>
<dbReference type="Pfam" id="PF05175">
    <property type="entry name" value="MTS"/>
    <property type="match status" value="1"/>
</dbReference>
<evidence type="ECO:0000256" key="14">
    <source>
        <dbReference type="ARBA" id="ARBA00083337"/>
    </source>
</evidence>
<evidence type="ECO:0000256" key="11">
    <source>
        <dbReference type="ARBA" id="ARBA00075330"/>
    </source>
</evidence>
<feature type="domain" description="Methyltransferase small" evidence="17">
    <location>
        <begin position="39"/>
        <end position="129"/>
    </location>
</feature>
<organism evidence="18 19">
    <name type="scientific">Lottia gigantea</name>
    <name type="common">Giant owl limpet</name>
    <dbReference type="NCBI Taxonomy" id="225164"/>
    <lineage>
        <taxon>Eukaryota</taxon>
        <taxon>Metazoa</taxon>
        <taxon>Spiralia</taxon>
        <taxon>Lophotrochozoa</taxon>
        <taxon>Mollusca</taxon>
        <taxon>Gastropoda</taxon>
        <taxon>Patellogastropoda</taxon>
        <taxon>Lottioidea</taxon>
        <taxon>Lottiidae</taxon>
        <taxon>Lottia</taxon>
    </lineage>
</organism>
<dbReference type="PANTHER" id="PTHR45875">
    <property type="entry name" value="METHYLTRANSFERASE N6AMT1"/>
    <property type="match status" value="1"/>
</dbReference>
<dbReference type="Proteomes" id="UP000030746">
    <property type="component" value="Unassembled WGS sequence"/>
</dbReference>
<evidence type="ECO:0000256" key="5">
    <source>
        <dbReference type="ARBA" id="ARBA00022691"/>
    </source>
</evidence>
<dbReference type="AlphaFoldDB" id="V4AKQ7"/>
<keyword evidence="5" id="KW-0949">S-adenosyl-L-methionine</keyword>
<evidence type="ECO:0000256" key="12">
    <source>
        <dbReference type="ARBA" id="ARBA00076540"/>
    </source>
</evidence>
<protein>
    <recommendedName>
        <fullName evidence="15">Methyltransferase HEMK2</fullName>
    </recommendedName>
    <alternativeName>
        <fullName evidence="14">HemK methyltransferase family member 2</fullName>
    </alternativeName>
    <alternativeName>
        <fullName evidence="12">Lysine N-methyltransferase 9</fullName>
    </alternativeName>
    <alternativeName>
        <fullName evidence="11">Methylarsonite methyltransferase N6AMT1</fullName>
    </alternativeName>
    <alternativeName>
        <fullName evidence="16">Methyltransferase N6AMT1</fullName>
    </alternativeName>
    <alternativeName>
        <fullName evidence="13">Protein N(5)-glutamine methyltransferase</fullName>
    </alternativeName>
</protein>
<evidence type="ECO:0000256" key="3">
    <source>
        <dbReference type="ARBA" id="ARBA00022603"/>
    </source>
</evidence>
<dbReference type="RefSeq" id="XP_009055005.1">
    <property type="nucleotide sequence ID" value="XM_009056757.1"/>
</dbReference>
<dbReference type="GeneID" id="20231670"/>
<evidence type="ECO:0000256" key="7">
    <source>
        <dbReference type="ARBA" id="ARBA00048619"/>
    </source>
</evidence>
<dbReference type="InterPro" id="IPR029063">
    <property type="entry name" value="SAM-dependent_MTases_sf"/>
</dbReference>
<comment type="similarity">
    <text evidence="2">Belongs to the eukaryotic/archaeal PrmC-related family.</text>
</comment>
<comment type="subunit">
    <text evidence="10">Heterodimer; heterodimerization with TRMT112 is required for S-adenosyl-L-methionine-binding.</text>
</comment>
<keyword evidence="6" id="KW-0539">Nucleus</keyword>
<dbReference type="GO" id="GO:0032259">
    <property type="term" value="P:methylation"/>
    <property type="evidence" value="ECO:0007669"/>
    <property type="project" value="UniProtKB-KW"/>
</dbReference>
<name>V4AKQ7_LOTGI</name>
<evidence type="ECO:0000256" key="10">
    <source>
        <dbReference type="ARBA" id="ARBA00062344"/>
    </source>
</evidence>
<dbReference type="CDD" id="cd02440">
    <property type="entry name" value="AdoMet_MTases"/>
    <property type="match status" value="1"/>
</dbReference>
<evidence type="ECO:0000256" key="1">
    <source>
        <dbReference type="ARBA" id="ARBA00004123"/>
    </source>
</evidence>
<dbReference type="NCBIfam" id="TIGR00537">
    <property type="entry name" value="hemK_rel_arch"/>
    <property type="match status" value="1"/>
</dbReference>
<dbReference type="HOGENOM" id="CLU_018398_6_0_1"/>
<dbReference type="FunFam" id="3.40.50.150:FF:000077">
    <property type="entry name" value="HemK methyltransferase family member 2"/>
    <property type="match status" value="1"/>
</dbReference>
<dbReference type="GO" id="GO:0005634">
    <property type="term" value="C:nucleus"/>
    <property type="evidence" value="ECO:0007669"/>
    <property type="project" value="UniProtKB-SubCell"/>
</dbReference>
<evidence type="ECO:0000256" key="8">
    <source>
        <dbReference type="ARBA" id="ARBA00050903"/>
    </source>
</evidence>
<evidence type="ECO:0000256" key="6">
    <source>
        <dbReference type="ARBA" id="ARBA00023242"/>
    </source>
</evidence>
<dbReference type="GO" id="GO:0003676">
    <property type="term" value="F:nucleic acid binding"/>
    <property type="evidence" value="ECO:0007669"/>
    <property type="project" value="InterPro"/>
</dbReference>
<proteinExistence type="inferred from homology"/>
<dbReference type="GO" id="GO:0035657">
    <property type="term" value="C:eRF1 methyltransferase complex"/>
    <property type="evidence" value="ECO:0007669"/>
    <property type="project" value="TreeGrafter"/>
</dbReference>
<dbReference type="OrthoDB" id="406152at2759"/>
<comment type="subcellular location">
    <subcellularLocation>
        <location evidence="1">Nucleus</location>
    </subcellularLocation>
</comment>
<dbReference type="SUPFAM" id="SSF53335">
    <property type="entry name" value="S-adenosyl-L-methionine-dependent methyltransferases"/>
    <property type="match status" value="1"/>
</dbReference>